<protein>
    <submittedName>
        <fullName evidence="2">Diacylglycerol kinase</fullName>
    </submittedName>
</protein>
<dbReference type="PROSITE" id="PS50146">
    <property type="entry name" value="DAGK"/>
    <property type="match status" value="1"/>
</dbReference>
<keyword evidence="3" id="KW-1185">Reference proteome</keyword>
<accession>A0A8J2ZLV6</accession>
<dbReference type="GO" id="GO:0016301">
    <property type="term" value="F:kinase activity"/>
    <property type="evidence" value="ECO:0007669"/>
    <property type="project" value="UniProtKB-KW"/>
</dbReference>
<dbReference type="EMBL" id="BMJV01000006">
    <property type="protein sequence ID" value="GGG79852.1"/>
    <property type="molecule type" value="Genomic_DNA"/>
</dbReference>
<dbReference type="Gene3D" id="3.40.50.10330">
    <property type="entry name" value="Probable inorganic polyphosphate/atp-NAD kinase, domain 1"/>
    <property type="match status" value="1"/>
</dbReference>
<dbReference type="SMART" id="SM00046">
    <property type="entry name" value="DAGKc"/>
    <property type="match status" value="1"/>
</dbReference>
<name>A0A8J2ZLV6_9RHOB</name>
<comment type="caution">
    <text evidence="2">The sequence shown here is derived from an EMBL/GenBank/DDBJ whole genome shotgun (WGS) entry which is preliminary data.</text>
</comment>
<evidence type="ECO:0000313" key="3">
    <source>
        <dbReference type="Proteomes" id="UP000617145"/>
    </source>
</evidence>
<reference evidence="2" key="2">
    <citation type="submission" date="2020-09" db="EMBL/GenBank/DDBJ databases">
        <authorList>
            <person name="Sun Q."/>
            <person name="Zhou Y."/>
        </authorList>
    </citation>
    <scope>NUCLEOTIDE SEQUENCE</scope>
    <source>
        <strain evidence="2">CGMCC 1.15762</strain>
    </source>
</reference>
<dbReference type="Pfam" id="PF00781">
    <property type="entry name" value="DAGK_cat"/>
    <property type="match status" value="1"/>
</dbReference>
<organism evidence="2 3">
    <name type="scientific">Salipiger pallidus</name>
    <dbReference type="NCBI Taxonomy" id="1775170"/>
    <lineage>
        <taxon>Bacteria</taxon>
        <taxon>Pseudomonadati</taxon>
        <taxon>Pseudomonadota</taxon>
        <taxon>Alphaproteobacteria</taxon>
        <taxon>Rhodobacterales</taxon>
        <taxon>Roseobacteraceae</taxon>
        <taxon>Salipiger</taxon>
    </lineage>
</organism>
<evidence type="ECO:0000313" key="2">
    <source>
        <dbReference type="EMBL" id="GGG79852.1"/>
    </source>
</evidence>
<dbReference type="RefSeq" id="WP_229673265.1">
    <property type="nucleotide sequence ID" value="NZ_BMJV01000006.1"/>
</dbReference>
<keyword evidence="2" id="KW-0808">Transferase</keyword>
<dbReference type="Pfam" id="PF19279">
    <property type="entry name" value="YegS_C"/>
    <property type="match status" value="1"/>
</dbReference>
<dbReference type="AlphaFoldDB" id="A0A8J2ZLV6"/>
<dbReference type="InterPro" id="IPR017438">
    <property type="entry name" value="ATP-NAD_kinase_N"/>
</dbReference>
<feature type="domain" description="DAGKc" evidence="1">
    <location>
        <begin position="2"/>
        <end position="134"/>
    </location>
</feature>
<dbReference type="Proteomes" id="UP000617145">
    <property type="component" value="Unassembled WGS sequence"/>
</dbReference>
<dbReference type="InterPro" id="IPR001206">
    <property type="entry name" value="Diacylglycerol_kinase_cat_dom"/>
</dbReference>
<dbReference type="InterPro" id="IPR045540">
    <property type="entry name" value="YegS/DAGK_C"/>
</dbReference>
<evidence type="ECO:0000259" key="1">
    <source>
        <dbReference type="PROSITE" id="PS50146"/>
    </source>
</evidence>
<sequence>MPDLPRMCVILNERSGDHAEGESRRDRMQRLMAEAGIDAEVVSPGKVDDLVATSRDALRRTGAGMLVAAGGDGTIAAVAAAAHDEGVPMSVIPQGTFNYFARGLGIPEEMEGAIEAMAGGRFIEMPLGEVNGEVFLNNSSLGIYPLILQRREGIYRRWGRSRVAAYWSVLLALFGFRRPLRLRMTIDGTQHTLRTAMVFVGSSAYQLDLFKLDGADAVRNGGFAIFTSKGQSSMDLVRTALKLAGGAARKGEDYEFWTGRDIRIEMKRKRALVARDGEKSLMQPPIHIRMRDLPLRVLVPQSAEISETPSNKDAAAAE</sequence>
<dbReference type="Gene3D" id="2.60.200.40">
    <property type="match status" value="1"/>
</dbReference>
<reference evidence="2" key="1">
    <citation type="journal article" date="2014" name="Int. J. Syst. Evol. Microbiol.">
        <title>Complete genome sequence of Corynebacterium casei LMG S-19264T (=DSM 44701T), isolated from a smear-ripened cheese.</title>
        <authorList>
            <consortium name="US DOE Joint Genome Institute (JGI-PGF)"/>
            <person name="Walter F."/>
            <person name="Albersmeier A."/>
            <person name="Kalinowski J."/>
            <person name="Ruckert C."/>
        </authorList>
    </citation>
    <scope>NUCLEOTIDE SEQUENCE</scope>
    <source>
        <strain evidence="2">CGMCC 1.15762</strain>
    </source>
</reference>
<keyword evidence="2" id="KW-0418">Kinase</keyword>
<proteinExistence type="predicted"/>
<dbReference type="SUPFAM" id="SSF111331">
    <property type="entry name" value="NAD kinase/diacylglycerol kinase-like"/>
    <property type="match status" value="1"/>
</dbReference>
<dbReference type="InterPro" id="IPR016064">
    <property type="entry name" value="NAD/diacylglycerol_kinase_sf"/>
</dbReference>
<gene>
    <name evidence="2" type="ORF">GCM10011415_31440</name>
</gene>